<protein>
    <submittedName>
        <fullName evidence="2">Aspartyl protease family protein</fullName>
    </submittedName>
</protein>
<keyword evidence="3" id="KW-1185">Reference proteome</keyword>
<keyword evidence="2" id="KW-0645">Protease</keyword>
<dbReference type="SUPFAM" id="SSF50630">
    <property type="entry name" value="Acid proteases"/>
    <property type="match status" value="1"/>
</dbReference>
<dbReference type="GO" id="GO:0004190">
    <property type="term" value="F:aspartic-type endopeptidase activity"/>
    <property type="evidence" value="ECO:0007669"/>
    <property type="project" value="InterPro"/>
</dbReference>
<dbReference type="NCBIfam" id="TIGR02281">
    <property type="entry name" value="clan_AA_DTGA"/>
    <property type="match status" value="1"/>
</dbReference>
<dbReference type="RefSeq" id="WP_134082259.1">
    <property type="nucleotide sequence ID" value="NZ_SOQX01000002.1"/>
</dbReference>
<dbReference type="InterPro" id="IPR011969">
    <property type="entry name" value="Clan_AA_Asp_peptidase_C"/>
</dbReference>
<accession>A0A4R8IPU0</accession>
<feature type="transmembrane region" description="Helical" evidence="1">
    <location>
        <begin position="12"/>
        <end position="31"/>
    </location>
</feature>
<evidence type="ECO:0000313" key="2">
    <source>
        <dbReference type="EMBL" id="TDY02962.1"/>
    </source>
</evidence>
<dbReference type="Pfam" id="PF13975">
    <property type="entry name" value="gag-asp_proteas"/>
    <property type="match status" value="1"/>
</dbReference>
<dbReference type="Gene3D" id="2.40.70.10">
    <property type="entry name" value="Acid Proteases"/>
    <property type="match status" value="1"/>
</dbReference>
<keyword evidence="2" id="KW-0378">Hydrolase</keyword>
<reference evidence="2 3" key="1">
    <citation type="submission" date="2019-03" db="EMBL/GenBank/DDBJ databases">
        <title>Genomic Encyclopedia of Type Strains, Phase IV (KMG-IV): sequencing the most valuable type-strain genomes for metagenomic binning, comparative biology and taxonomic classification.</title>
        <authorList>
            <person name="Goeker M."/>
        </authorList>
    </citation>
    <scope>NUCLEOTIDE SEQUENCE [LARGE SCALE GENOMIC DNA]</scope>
    <source>
        <strain evidence="2 3">DSM 16326</strain>
    </source>
</reference>
<keyword evidence="1" id="KW-1133">Transmembrane helix</keyword>
<proteinExistence type="predicted"/>
<dbReference type="InterPro" id="IPR001969">
    <property type="entry name" value="Aspartic_peptidase_AS"/>
</dbReference>
<dbReference type="PROSITE" id="PS00141">
    <property type="entry name" value="ASP_PROTEASE"/>
    <property type="match status" value="1"/>
</dbReference>
<sequence length="172" mass="19227">MNSPEQQQQKIGKSMVFAMWLVILALLTLFFDKYLGDQHNPNQQVTQRQADDGRSEVVLKQNRQGHYIANGRINGQEVTFLLDTGATDIAIPEKIANRLDLPRGRQVQFQTANGVARGYSTRLDSVSLGNIRLGDLPASINPHAGHDEILLGMSFLRQLEMSQKGDTLTLRQ</sequence>
<dbReference type="GO" id="GO:0006508">
    <property type="term" value="P:proteolysis"/>
    <property type="evidence" value="ECO:0007669"/>
    <property type="project" value="UniProtKB-KW"/>
</dbReference>
<organism evidence="2 3">
    <name type="scientific">Thiohalophilus thiocyanatoxydans</name>
    <dbReference type="NCBI Taxonomy" id="381308"/>
    <lineage>
        <taxon>Bacteria</taxon>
        <taxon>Pseudomonadati</taxon>
        <taxon>Pseudomonadota</taxon>
        <taxon>Gammaproteobacteria</taxon>
        <taxon>Thiohalomonadales</taxon>
        <taxon>Thiohalophilaceae</taxon>
        <taxon>Thiohalophilus</taxon>
    </lineage>
</organism>
<dbReference type="Proteomes" id="UP000294914">
    <property type="component" value="Unassembled WGS sequence"/>
</dbReference>
<evidence type="ECO:0000313" key="3">
    <source>
        <dbReference type="Proteomes" id="UP000294914"/>
    </source>
</evidence>
<dbReference type="EMBL" id="SOQX01000002">
    <property type="protein sequence ID" value="TDY02962.1"/>
    <property type="molecule type" value="Genomic_DNA"/>
</dbReference>
<gene>
    <name evidence="2" type="ORF">EDC23_1346</name>
</gene>
<dbReference type="CDD" id="cd05483">
    <property type="entry name" value="retropepsin_like_bacteria"/>
    <property type="match status" value="1"/>
</dbReference>
<dbReference type="InterPro" id="IPR021109">
    <property type="entry name" value="Peptidase_aspartic_dom_sf"/>
</dbReference>
<dbReference type="InterPro" id="IPR034122">
    <property type="entry name" value="Retropepsin-like_bacterial"/>
</dbReference>
<dbReference type="OrthoDB" id="185963at2"/>
<dbReference type="AlphaFoldDB" id="A0A4R8IPU0"/>
<evidence type="ECO:0000256" key="1">
    <source>
        <dbReference type="SAM" id="Phobius"/>
    </source>
</evidence>
<comment type="caution">
    <text evidence="2">The sequence shown here is derived from an EMBL/GenBank/DDBJ whole genome shotgun (WGS) entry which is preliminary data.</text>
</comment>
<name>A0A4R8IPU0_9GAMM</name>
<keyword evidence="1" id="KW-0472">Membrane</keyword>
<keyword evidence="1" id="KW-0812">Transmembrane</keyword>